<evidence type="ECO:0000313" key="4">
    <source>
        <dbReference type="EMBL" id="KAF0686119.1"/>
    </source>
</evidence>
<reference evidence="5 6" key="1">
    <citation type="submission" date="2019-03" db="EMBL/GenBank/DDBJ databases">
        <authorList>
            <person name="Gaulin E."/>
            <person name="Dumas B."/>
        </authorList>
    </citation>
    <scope>NUCLEOTIDE SEQUENCE [LARGE SCALE GENOMIC DNA]</scope>
    <source>
        <strain evidence="5">CBS 568.67</strain>
    </source>
</reference>
<dbReference type="Proteomes" id="UP000332933">
    <property type="component" value="Unassembled WGS sequence"/>
</dbReference>
<keyword evidence="6" id="KW-1185">Reference proteome</keyword>
<comment type="similarity">
    <text evidence="2">Belongs to the COMM domain-containing protein 6 family.</text>
</comment>
<reference evidence="4" key="2">
    <citation type="submission" date="2019-06" db="EMBL/GenBank/DDBJ databases">
        <title>Genomics analysis of Aphanomyces spp. identifies a new class of oomycete effector associated with host adaptation.</title>
        <authorList>
            <person name="Gaulin E."/>
        </authorList>
    </citation>
    <scope>NUCLEOTIDE SEQUENCE</scope>
    <source>
        <strain evidence="4">CBS 578.67</strain>
    </source>
</reference>
<dbReference type="AlphaFoldDB" id="A0A485LJI5"/>
<dbReference type="EMBL" id="CAADRA010007041">
    <property type="protein sequence ID" value="VFT98752.1"/>
    <property type="molecule type" value="Genomic_DNA"/>
</dbReference>
<evidence type="ECO:0000259" key="3">
    <source>
        <dbReference type="PROSITE" id="PS51269"/>
    </source>
</evidence>
<dbReference type="EMBL" id="VJMH01007015">
    <property type="protein sequence ID" value="KAF0686119.1"/>
    <property type="molecule type" value="Genomic_DNA"/>
</dbReference>
<dbReference type="InterPro" id="IPR017920">
    <property type="entry name" value="COMM"/>
</dbReference>
<feature type="domain" description="COMM" evidence="3">
    <location>
        <begin position="115"/>
        <end position="183"/>
    </location>
</feature>
<dbReference type="PROSITE" id="PS51269">
    <property type="entry name" value="COMM"/>
    <property type="match status" value="1"/>
</dbReference>
<dbReference type="Pfam" id="PF07258">
    <property type="entry name" value="COMM_domain"/>
    <property type="match status" value="1"/>
</dbReference>
<proteinExistence type="inferred from homology"/>
<evidence type="ECO:0000313" key="5">
    <source>
        <dbReference type="EMBL" id="VFT98752.1"/>
    </source>
</evidence>
<sequence length="184" mass="20740">MASNVNAMPEPMLVEFASMMFLYCVSPQDHDLTKLAADFAAQHQMNMKPLKKTIQHVFELINQAIQLSYPASEFVQHLTRAGMEMAPAKILGIKWEACRPVLLQRVHQVMLATHQLVNLTWKLGITAATNQVPEHGAIFVQLSFELDTGAPTTATESIELSVENFYRFLANMEALQAHMLFLQR</sequence>
<protein>
    <recommendedName>
        <fullName evidence="1">COMM domain-containing protein 6</fullName>
    </recommendedName>
</protein>
<dbReference type="OrthoDB" id="76101at2759"/>
<dbReference type="InterPro" id="IPR047155">
    <property type="entry name" value="COMMD4/6/7/8"/>
</dbReference>
<gene>
    <name evidence="5" type="primary">Aste57867_22084</name>
    <name evidence="4" type="ORF">As57867_022015</name>
    <name evidence="5" type="ORF">ASTE57867_22084</name>
</gene>
<dbReference type="PANTHER" id="PTHR16231:SF5">
    <property type="entry name" value="COMM DOMAIN-CONTAINING PROTEIN 6"/>
    <property type="match status" value="1"/>
</dbReference>
<accession>A0A485LJI5</accession>
<name>A0A485LJI5_9STRA</name>
<evidence type="ECO:0000256" key="2">
    <source>
        <dbReference type="ARBA" id="ARBA00093468"/>
    </source>
</evidence>
<evidence type="ECO:0000256" key="1">
    <source>
        <dbReference type="ARBA" id="ARBA00039908"/>
    </source>
</evidence>
<organism evidence="5 6">
    <name type="scientific">Aphanomyces stellatus</name>
    <dbReference type="NCBI Taxonomy" id="120398"/>
    <lineage>
        <taxon>Eukaryota</taxon>
        <taxon>Sar</taxon>
        <taxon>Stramenopiles</taxon>
        <taxon>Oomycota</taxon>
        <taxon>Saprolegniomycetes</taxon>
        <taxon>Saprolegniales</taxon>
        <taxon>Verrucalvaceae</taxon>
        <taxon>Aphanomyces</taxon>
    </lineage>
</organism>
<evidence type="ECO:0000313" key="6">
    <source>
        <dbReference type="Proteomes" id="UP000332933"/>
    </source>
</evidence>
<dbReference type="PANTHER" id="PTHR16231">
    <property type="entry name" value="COMM DOMAIN-CONTAINING PROTEIN 4-8 FAMILY MEMBER"/>
    <property type="match status" value="1"/>
</dbReference>